<keyword evidence="1" id="KW-0472">Membrane</keyword>
<sequence>MNINIMFVKFYNKNLKQSERKNPKVTKNQQHESVFDPKLSSAHHKFLLIMTIEAISVCFFMVFGVPQKQVCECIENVYIRTRKLLLFIQKEFQTKLFHLPRK</sequence>
<comment type="caution">
    <text evidence="2">The sequence shown here is derived from an EMBL/GenBank/DDBJ whole genome shotgun (WGS) entry which is preliminary data.</text>
</comment>
<reference evidence="2 3" key="1">
    <citation type="journal article" date="2018" name="Elife">
        <title>Firefly genomes illuminate parallel origins of bioluminescence in beetles.</title>
        <authorList>
            <person name="Fallon T.R."/>
            <person name="Lower S.E."/>
            <person name="Chang C.H."/>
            <person name="Bessho-Uehara M."/>
            <person name="Martin G.J."/>
            <person name="Bewick A.J."/>
            <person name="Behringer M."/>
            <person name="Debat H.J."/>
            <person name="Wong I."/>
            <person name="Day J.C."/>
            <person name="Suvorov A."/>
            <person name="Silva C.J."/>
            <person name="Stanger-Hall K.F."/>
            <person name="Hall D.W."/>
            <person name="Schmitz R.J."/>
            <person name="Nelson D.R."/>
            <person name="Lewis S.M."/>
            <person name="Shigenobu S."/>
            <person name="Bybee S.M."/>
            <person name="Larracuente A.M."/>
            <person name="Oba Y."/>
            <person name="Weng J.K."/>
        </authorList>
    </citation>
    <scope>NUCLEOTIDE SEQUENCE [LARGE SCALE GENOMIC DNA]</scope>
    <source>
        <strain evidence="2">1611_PpyrPB1</strain>
        <tissue evidence="2">Whole body</tissue>
    </source>
</reference>
<dbReference type="InParanoid" id="A0A5N4ADT9"/>
<dbReference type="Proteomes" id="UP000327044">
    <property type="component" value="Unassembled WGS sequence"/>
</dbReference>
<keyword evidence="1" id="KW-0812">Transmembrane</keyword>
<keyword evidence="1" id="KW-1133">Transmembrane helix</keyword>
<feature type="transmembrane region" description="Helical" evidence="1">
    <location>
        <begin position="46"/>
        <end position="65"/>
    </location>
</feature>
<protein>
    <submittedName>
        <fullName evidence="2">Uncharacterized protein</fullName>
    </submittedName>
</protein>
<proteinExistence type="predicted"/>
<accession>A0A5N4ADT9</accession>
<evidence type="ECO:0000313" key="3">
    <source>
        <dbReference type="Proteomes" id="UP000327044"/>
    </source>
</evidence>
<organism evidence="2 3">
    <name type="scientific">Photinus pyralis</name>
    <name type="common">Common eastern firefly</name>
    <name type="synonym">Lampyris pyralis</name>
    <dbReference type="NCBI Taxonomy" id="7054"/>
    <lineage>
        <taxon>Eukaryota</taxon>
        <taxon>Metazoa</taxon>
        <taxon>Ecdysozoa</taxon>
        <taxon>Arthropoda</taxon>
        <taxon>Hexapoda</taxon>
        <taxon>Insecta</taxon>
        <taxon>Pterygota</taxon>
        <taxon>Neoptera</taxon>
        <taxon>Endopterygota</taxon>
        <taxon>Coleoptera</taxon>
        <taxon>Polyphaga</taxon>
        <taxon>Elateriformia</taxon>
        <taxon>Elateroidea</taxon>
        <taxon>Lampyridae</taxon>
        <taxon>Lampyrinae</taxon>
        <taxon>Photinus</taxon>
    </lineage>
</organism>
<keyword evidence="3" id="KW-1185">Reference proteome</keyword>
<evidence type="ECO:0000313" key="2">
    <source>
        <dbReference type="EMBL" id="KAB0795459.1"/>
    </source>
</evidence>
<name>A0A5N4ADT9_PHOPY</name>
<evidence type="ECO:0000256" key="1">
    <source>
        <dbReference type="SAM" id="Phobius"/>
    </source>
</evidence>
<dbReference type="AlphaFoldDB" id="A0A5N4ADT9"/>
<gene>
    <name evidence="2" type="ORF">PPYR_12298</name>
</gene>
<dbReference type="EMBL" id="VVIM01000008">
    <property type="protein sequence ID" value="KAB0795459.1"/>
    <property type="molecule type" value="Genomic_DNA"/>
</dbReference>